<evidence type="ECO:0000313" key="6">
    <source>
        <dbReference type="Proteomes" id="UP000494179"/>
    </source>
</evidence>
<gene>
    <name evidence="5" type="ORF">BIFLH664_02040</name>
    <name evidence="4" type="ORF">BIFLH665_00632</name>
</gene>
<protein>
    <submittedName>
        <fullName evidence="4">Integrase core domain protein</fullName>
    </submittedName>
</protein>
<proteinExistence type="predicted"/>
<dbReference type="GO" id="GO:0005829">
    <property type="term" value="C:cytosol"/>
    <property type="evidence" value="ECO:0007669"/>
    <property type="project" value="TreeGrafter"/>
</dbReference>
<dbReference type="RefSeq" id="WP_174773488.1">
    <property type="nucleotide sequence ID" value="NZ_CABWKE010000006.1"/>
</dbReference>
<dbReference type="GO" id="GO:0004803">
    <property type="term" value="F:transposase activity"/>
    <property type="evidence" value="ECO:0007669"/>
    <property type="project" value="TreeGrafter"/>
</dbReference>
<evidence type="ECO:0000313" key="7">
    <source>
        <dbReference type="Proteomes" id="UP000494270"/>
    </source>
</evidence>
<keyword evidence="1" id="KW-0233">DNA recombination</keyword>
<dbReference type="GO" id="GO:0015074">
    <property type="term" value="P:DNA integration"/>
    <property type="evidence" value="ECO:0007669"/>
    <property type="project" value="InterPro"/>
</dbReference>
<feature type="domain" description="Integrase catalytic" evidence="3">
    <location>
        <begin position="187"/>
        <end position="350"/>
    </location>
</feature>
<dbReference type="PANTHER" id="PTHR10948">
    <property type="entry name" value="TRANSPOSASE"/>
    <property type="match status" value="1"/>
</dbReference>
<dbReference type="InterPro" id="IPR025246">
    <property type="entry name" value="IS30-like_HTH"/>
</dbReference>
<evidence type="ECO:0000259" key="3">
    <source>
        <dbReference type="PROSITE" id="PS50994"/>
    </source>
</evidence>
<dbReference type="SUPFAM" id="SSF53098">
    <property type="entry name" value="Ribonuclease H-like"/>
    <property type="match status" value="1"/>
</dbReference>
<dbReference type="GO" id="GO:0032196">
    <property type="term" value="P:transposition"/>
    <property type="evidence" value="ECO:0007669"/>
    <property type="project" value="TreeGrafter"/>
</dbReference>
<dbReference type="InterPro" id="IPR053392">
    <property type="entry name" value="Transposase_IS30-like"/>
</dbReference>
<dbReference type="InterPro" id="IPR051917">
    <property type="entry name" value="Transposase-Integrase"/>
</dbReference>
<dbReference type="InterPro" id="IPR012337">
    <property type="entry name" value="RNaseH-like_sf"/>
</dbReference>
<organism evidence="4 7">
    <name type="scientific">Bifidobacterium longum subsp. infantis</name>
    <dbReference type="NCBI Taxonomy" id="1682"/>
    <lineage>
        <taxon>Bacteria</taxon>
        <taxon>Bacillati</taxon>
        <taxon>Actinomycetota</taxon>
        <taxon>Actinomycetes</taxon>
        <taxon>Bifidobacteriales</taxon>
        <taxon>Bifidobacteriaceae</taxon>
        <taxon>Bifidobacterium</taxon>
    </lineage>
</organism>
<reference evidence="6 7" key="1">
    <citation type="submission" date="2019-10" db="EMBL/GenBank/DDBJ databases">
        <authorList>
            <consortium name="Melissa Lawson"/>
            <person name="O'neill I."/>
        </authorList>
    </citation>
    <scope>NUCLEOTIDE SEQUENCE [LARGE SCALE GENOMIC DNA]</scope>
    <source>
        <strain evidence="5">LH_664</strain>
        <strain evidence="4">LH_665</strain>
    </source>
</reference>
<evidence type="ECO:0000256" key="2">
    <source>
        <dbReference type="SAM" id="MobiDB-lite"/>
    </source>
</evidence>
<dbReference type="InterPro" id="IPR036397">
    <property type="entry name" value="RNaseH_sf"/>
</dbReference>
<evidence type="ECO:0000256" key="1">
    <source>
        <dbReference type="ARBA" id="ARBA00023172"/>
    </source>
</evidence>
<comment type="caution">
    <text evidence="4">The sequence shown here is derived from an EMBL/GenBank/DDBJ whole genome shotgun (WGS) entry which is preliminary data.</text>
</comment>
<dbReference type="NCBIfam" id="NF033563">
    <property type="entry name" value="transpos_IS30"/>
    <property type="match status" value="1"/>
</dbReference>
<name>A0A8U0LKB2_BIFLI</name>
<dbReference type="Gene3D" id="3.30.420.10">
    <property type="entry name" value="Ribonuclease H-like superfamily/Ribonuclease H"/>
    <property type="match status" value="1"/>
</dbReference>
<dbReference type="Proteomes" id="UP000494179">
    <property type="component" value="Unassembled WGS sequence"/>
</dbReference>
<dbReference type="InterPro" id="IPR001584">
    <property type="entry name" value="Integrase_cat-core"/>
</dbReference>
<dbReference type="PROSITE" id="PS50994">
    <property type="entry name" value="INTEGRASE"/>
    <property type="match status" value="1"/>
</dbReference>
<sequence>MGQRYSHLSSEERILIEKLHCERHPGVRRTAEEIGRDKSTVSRELRRGLWFASNENGSYRPYRPKRLKTGPWTSGPFYSAPAAQRKADLRRRGSRKPRRMDSGPLRAWVLDALRRGWSPELIEGRLKAQCAGDPSMRISHECLYQWIYAKPQRALDLRQYLARGRKRRTRRKGRKAKGPRIPMRVPIADRPEAVGSRKGFGHFESDTVVGAAPSRRCVNTQVERRSRRLFARLVDDKSASATARAEYEIFKDMPPAARVDRTWDNGTEASLHMLVDEALGMLTYFADPYSSWQRGSNENRNGRIRRYLPKGTSFEDLTQDELDAIVGEINDTPMKLLGYKTPNEVWDEEIARLQSKAASPNTSVALTN</sequence>
<dbReference type="AlphaFoldDB" id="A0A8U0LKB2"/>
<dbReference type="GO" id="GO:0003676">
    <property type="term" value="F:nucleic acid binding"/>
    <property type="evidence" value="ECO:0007669"/>
    <property type="project" value="InterPro"/>
</dbReference>
<dbReference type="EMBL" id="CABWKI010000031">
    <property type="protein sequence ID" value="VWQ38287.1"/>
    <property type="molecule type" value="Genomic_DNA"/>
</dbReference>
<dbReference type="PANTHER" id="PTHR10948:SF23">
    <property type="entry name" value="TRANSPOSASE INSI FOR INSERTION SEQUENCE ELEMENT IS30A-RELATED"/>
    <property type="match status" value="1"/>
</dbReference>
<accession>A0A8U0LKB2</accession>
<dbReference type="Proteomes" id="UP000494270">
    <property type="component" value="Unassembled WGS sequence"/>
</dbReference>
<dbReference type="Pfam" id="PF13936">
    <property type="entry name" value="HTH_38"/>
    <property type="match status" value="1"/>
</dbReference>
<feature type="region of interest" description="Disordered" evidence="2">
    <location>
        <begin position="73"/>
        <end position="101"/>
    </location>
</feature>
<evidence type="ECO:0000313" key="5">
    <source>
        <dbReference type="EMBL" id="VWQ38287.1"/>
    </source>
</evidence>
<evidence type="ECO:0000313" key="4">
    <source>
        <dbReference type="EMBL" id="VWQ27537.1"/>
    </source>
</evidence>
<dbReference type="EMBL" id="CABWKE010000006">
    <property type="protein sequence ID" value="VWQ27537.1"/>
    <property type="molecule type" value="Genomic_DNA"/>
</dbReference>
<dbReference type="GO" id="GO:0006310">
    <property type="term" value="P:DNA recombination"/>
    <property type="evidence" value="ECO:0007669"/>
    <property type="project" value="UniProtKB-KW"/>
</dbReference>